<dbReference type="PANTHER" id="PTHR32060:SF22">
    <property type="entry name" value="CARBOXYL-TERMINAL-PROCESSING PEPTIDASE 3, CHLOROPLASTIC"/>
    <property type="match status" value="1"/>
</dbReference>
<dbReference type="InterPro" id="IPR029045">
    <property type="entry name" value="ClpP/crotonase-like_dom_sf"/>
</dbReference>
<dbReference type="Gene3D" id="3.30.750.44">
    <property type="match status" value="1"/>
</dbReference>
<dbReference type="AlphaFoldDB" id="A0A5C4SCR7"/>
<evidence type="ECO:0000313" key="3">
    <source>
        <dbReference type="Proteomes" id="UP000308713"/>
    </source>
</evidence>
<feature type="domain" description="Tail specific protease" evidence="1">
    <location>
        <begin position="418"/>
        <end position="563"/>
    </location>
</feature>
<sequence>MRIRIYKIGAIIFLFLFFSCKKENRKIDNILTFAKVYGYVKYFHPSDEASEIDWNKFSIYGTSQIEKCKTQEDIVNTLYQLFKPIAPSIEFATKKSAFDSASIKITPKNKEKAILTFWQHLGVSLDMEYKNQPYESRRIKGKNQKKANLLFDYEPEFGENIVKEIGDGIYCWIPMVLYSNNQITYPKANENKLNKVIETLKKTNDTNVEDLYLRLGNIVNVYNVFQHFYPYFDVVNVNWEKELEKAIEKCYFDSTISDHLTTLEQFTAPLKDGHIYISNNSIQNYYVPPISWVWIENKLVITKVFDNEYDIKSGDIVTKIDNNNPADFFKNIYGEISAATVGWLNYRANLKSLQGEENSKIVLTINNKNIELTRSFSPHHVTDNKKIDYQKIDNDTWYLNLDLIEMDTINWLLPQLEQCKSIICDLRGYPKGNHDFINHLMSVDDTTEAWMQVPKIIYPDRERIIGFQNYNWIGRIKAKKPYLGNKKIVFITNGQAISYAESYMGYIEGYELATIIGQPTAGTNGNVNPFTLPGGFIISWTGMKVLKHDGSQHHGIGILPDIYLEKTIKGIKEGRDEFLEKAIELTRNE</sequence>
<reference evidence="2 3" key="1">
    <citation type="submission" date="2019-05" db="EMBL/GenBank/DDBJ databases">
        <title>Tamlana fucoidanivorans sp. nov., isolated from the surface of algae collected from Fujian province in China.</title>
        <authorList>
            <person name="Li J."/>
        </authorList>
    </citation>
    <scope>NUCLEOTIDE SEQUENCE [LARGE SCALE GENOMIC DNA]</scope>
    <source>
        <strain evidence="2 3">CW2-9</strain>
    </source>
</reference>
<gene>
    <name evidence="2" type="ORF">FGF67_16180</name>
</gene>
<dbReference type="RefSeq" id="WP_139698805.1">
    <property type="nucleotide sequence ID" value="NZ_CP074074.1"/>
</dbReference>
<comment type="caution">
    <text evidence="2">The sequence shown here is derived from an EMBL/GenBank/DDBJ whole genome shotgun (WGS) entry which is preliminary data.</text>
</comment>
<dbReference type="Gene3D" id="3.90.226.10">
    <property type="entry name" value="2-enoyl-CoA Hydratase, Chain A, domain 1"/>
    <property type="match status" value="1"/>
</dbReference>
<evidence type="ECO:0000259" key="1">
    <source>
        <dbReference type="Pfam" id="PF03572"/>
    </source>
</evidence>
<dbReference type="GO" id="GO:0008236">
    <property type="term" value="F:serine-type peptidase activity"/>
    <property type="evidence" value="ECO:0007669"/>
    <property type="project" value="InterPro"/>
</dbReference>
<name>A0A5C4SCR7_9FLAO</name>
<proteinExistence type="predicted"/>
<dbReference type="PROSITE" id="PS51257">
    <property type="entry name" value="PROKAR_LIPOPROTEIN"/>
    <property type="match status" value="1"/>
</dbReference>
<dbReference type="GO" id="GO:0004175">
    <property type="term" value="F:endopeptidase activity"/>
    <property type="evidence" value="ECO:0007669"/>
    <property type="project" value="TreeGrafter"/>
</dbReference>
<keyword evidence="3" id="KW-1185">Reference proteome</keyword>
<dbReference type="Pfam" id="PF03572">
    <property type="entry name" value="Peptidase_S41"/>
    <property type="match status" value="1"/>
</dbReference>
<dbReference type="Proteomes" id="UP000308713">
    <property type="component" value="Unassembled WGS sequence"/>
</dbReference>
<organism evidence="2 3">
    <name type="scientific">Allotamlana fucoidanivorans</name>
    <dbReference type="NCBI Taxonomy" id="2583814"/>
    <lineage>
        <taxon>Bacteria</taxon>
        <taxon>Pseudomonadati</taxon>
        <taxon>Bacteroidota</taxon>
        <taxon>Flavobacteriia</taxon>
        <taxon>Flavobacteriales</taxon>
        <taxon>Flavobacteriaceae</taxon>
        <taxon>Allotamlana</taxon>
    </lineage>
</organism>
<dbReference type="PANTHER" id="PTHR32060">
    <property type="entry name" value="TAIL-SPECIFIC PROTEASE"/>
    <property type="match status" value="1"/>
</dbReference>
<protein>
    <recommendedName>
        <fullName evidence="1">Tail specific protease domain-containing protein</fullName>
    </recommendedName>
</protein>
<evidence type="ECO:0000313" key="2">
    <source>
        <dbReference type="EMBL" id="TNJ41327.1"/>
    </source>
</evidence>
<accession>A0A5C4SCR7</accession>
<dbReference type="OrthoDB" id="5379939at2"/>
<dbReference type="InterPro" id="IPR005151">
    <property type="entry name" value="Tail-specific_protease"/>
</dbReference>
<dbReference type="GO" id="GO:0006508">
    <property type="term" value="P:proteolysis"/>
    <property type="evidence" value="ECO:0007669"/>
    <property type="project" value="InterPro"/>
</dbReference>
<dbReference type="EMBL" id="VDCS01000022">
    <property type="protein sequence ID" value="TNJ41327.1"/>
    <property type="molecule type" value="Genomic_DNA"/>
</dbReference>
<dbReference type="SUPFAM" id="SSF52096">
    <property type="entry name" value="ClpP/crotonase"/>
    <property type="match status" value="1"/>
</dbReference>